<feature type="domain" description="C2H2-type" evidence="2">
    <location>
        <begin position="251"/>
        <end position="273"/>
    </location>
</feature>
<sequence>MDSTLPIISTIILSPEGMCRICLNDKHQVFTDVFDPKYPHLPGFVMQYFNVEIKHDDVHKGKSTKLCVSCMDHISNWQLRIIRAQATQIVVNYLADKAMHKKKPLTKKRKQSASNPRKRKGSSMLEIQSPSTSNSTSNDLIQSSTESIDSIQQSTSTEIIPFPPASTSTEIIPYASTSTEIIPSTEDPQLWRSMLNEIRGNSFPLEISISQAYNIEERVCVFCIYQYNEISRNMYTKNIRLCPKHLKAYACIVENCYTVFPNKGVFIEHYCAHLNMRNTDSLCRKCMLVLTSPSSTTSNHTHQTLSDFFNCCSQHFQTMHQFVVHKLTTHETFVVSAHNRSPILNNSAPFFMSLPKCKIEPIDSKDDVLLTTTVVQNEVNEVNEGGEREESGIQLCPLCDTDFLCYNFVEHVEKCTNTMKLGDKKLNHFGCVYCKVVFTKLSASIFRKHVLFCRTFKSCINCNFQTADDNLAVTHANNECIYFQLKMRYAIRPNEKQKVIDRMNLLEEYSKGQLNKNCIKNKILPSTSKEICDSKRRRMLKWYNYYCFNCNNAFFDKHIFYYHLNGSQSVCRPSSLIYCTRCVNDFNCERDYTLHLPNSTKPAPLLSIKSEEIDPSYYAEDVIMDSTVVHPNQSDDEDAEDIKVFEMNGIRPFQEQTITMNDIISNAQFQEQEISNYDNTDQEMEFSSNDEYMQCVIEEKPDLNQIMMDNNMQ</sequence>
<dbReference type="AlphaFoldDB" id="A0A6G0YM12"/>
<keyword evidence="4" id="KW-1185">Reference proteome</keyword>
<accession>A0A6G0YM12</accession>
<dbReference type="InterPro" id="IPR013087">
    <property type="entry name" value="Znf_C2H2_type"/>
</dbReference>
<dbReference type="EMBL" id="VUJU01003365">
    <property type="protein sequence ID" value="KAF0758157.1"/>
    <property type="molecule type" value="Genomic_DNA"/>
</dbReference>
<feature type="compositionally biased region" description="Polar residues" evidence="1">
    <location>
        <begin position="125"/>
        <end position="147"/>
    </location>
</feature>
<dbReference type="PROSITE" id="PS00028">
    <property type="entry name" value="ZINC_FINGER_C2H2_1"/>
    <property type="match status" value="1"/>
</dbReference>
<organism evidence="3 4">
    <name type="scientific">Aphis craccivora</name>
    <name type="common">Cowpea aphid</name>
    <dbReference type="NCBI Taxonomy" id="307492"/>
    <lineage>
        <taxon>Eukaryota</taxon>
        <taxon>Metazoa</taxon>
        <taxon>Ecdysozoa</taxon>
        <taxon>Arthropoda</taxon>
        <taxon>Hexapoda</taxon>
        <taxon>Insecta</taxon>
        <taxon>Pterygota</taxon>
        <taxon>Neoptera</taxon>
        <taxon>Paraneoptera</taxon>
        <taxon>Hemiptera</taxon>
        <taxon>Sternorrhyncha</taxon>
        <taxon>Aphidomorpha</taxon>
        <taxon>Aphidoidea</taxon>
        <taxon>Aphididae</taxon>
        <taxon>Aphidini</taxon>
        <taxon>Aphis</taxon>
        <taxon>Aphis</taxon>
    </lineage>
</organism>
<dbReference type="Proteomes" id="UP000478052">
    <property type="component" value="Unassembled WGS sequence"/>
</dbReference>
<reference evidence="3 4" key="1">
    <citation type="submission" date="2019-08" db="EMBL/GenBank/DDBJ databases">
        <title>Whole genome of Aphis craccivora.</title>
        <authorList>
            <person name="Voronova N.V."/>
            <person name="Shulinski R.S."/>
            <person name="Bandarenka Y.V."/>
            <person name="Zhorov D.G."/>
            <person name="Warner D."/>
        </authorList>
    </citation>
    <scope>NUCLEOTIDE SEQUENCE [LARGE SCALE GENOMIC DNA]</scope>
    <source>
        <strain evidence="3">180601</strain>
        <tissue evidence="3">Whole Body</tissue>
    </source>
</reference>
<comment type="caution">
    <text evidence="3">The sequence shown here is derived from an EMBL/GenBank/DDBJ whole genome shotgun (WGS) entry which is preliminary data.</text>
</comment>
<feature type="region of interest" description="Disordered" evidence="1">
    <location>
        <begin position="101"/>
        <end position="147"/>
    </location>
</feature>
<proteinExistence type="predicted"/>
<dbReference type="OrthoDB" id="6626095at2759"/>
<evidence type="ECO:0000313" key="3">
    <source>
        <dbReference type="EMBL" id="KAF0758157.1"/>
    </source>
</evidence>
<evidence type="ECO:0000256" key="1">
    <source>
        <dbReference type="SAM" id="MobiDB-lite"/>
    </source>
</evidence>
<name>A0A6G0YM12_APHCR</name>
<gene>
    <name evidence="3" type="ORF">FWK35_00028665</name>
</gene>
<evidence type="ECO:0000259" key="2">
    <source>
        <dbReference type="PROSITE" id="PS00028"/>
    </source>
</evidence>
<evidence type="ECO:0000313" key="4">
    <source>
        <dbReference type="Proteomes" id="UP000478052"/>
    </source>
</evidence>
<feature type="compositionally biased region" description="Basic residues" evidence="1">
    <location>
        <begin position="101"/>
        <end position="121"/>
    </location>
</feature>
<protein>
    <recommendedName>
        <fullName evidence="2">C2H2-type domain-containing protein</fullName>
    </recommendedName>
</protein>